<gene>
    <name evidence="1" type="ORF">EXU30_09025</name>
</gene>
<name>A0A411PH41_9GAMM</name>
<reference evidence="1 2" key="1">
    <citation type="submission" date="2019-02" db="EMBL/GenBank/DDBJ databases">
        <title>Shewanella sp. D4-2 isolated from Dokdo Island.</title>
        <authorList>
            <person name="Baek K."/>
        </authorList>
    </citation>
    <scope>NUCLEOTIDE SEQUENCE [LARGE SCALE GENOMIC DNA]</scope>
    <source>
        <strain evidence="1 2">D4-2</strain>
    </source>
</reference>
<sequence length="110" mass="12523">MKSNQRVKSMQFGILAKVYRDAYSNLYIESNAGKKLKMTTKFPRINFIEQKALKLVGKQVAIYTSKTTGDWSSSEYFCDIEAIAKGNTNSIHPKEDDIFWSDVSGKDLPF</sequence>
<accession>A0A411PH41</accession>
<dbReference type="RefSeq" id="WP_130599325.1">
    <property type="nucleotide sequence ID" value="NZ_CP036200.1"/>
</dbReference>
<protein>
    <submittedName>
        <fullName evidence="1">Uncharacterized protein</fullName>
    </submittedName>
</protein>
<keyword evidence="2" id="KW-1185">Reference proteome</keyword>
<dbReference type="AlphaFoldDB" id="A0A411PH41"/>
<organism evidence="1 2">
    <name type="scientific">Shewanella maritima</name>
    <dbReference type="NCBI Taxonomy" id="2520507"/>
    <lineage>
        <taxon>Bacteria</taxon>
        <taxon>Pseudomonadati</taxon>
        <taxon>Pseudomonadota</taxon>
        <taxon>Gammaproteobacteria</taxon>
        <taxon>Alteromonadales</taxon>
        <taxon>Shewanellaceae</taxon>
        <taxon>Shewanella</taxon>
    </lineage>
</organism>
<dbReference type="KEGG" id="smai:EXU30_09025"/>
<evidence type="ECO:0000313" key="2">
    <source>
        <dbReference type="Proteomes" id="UP000291106"/>
    </source>
</evidence>
<proteinExistence type="predicted"/>
<evidence type="ECO:0000313" key="1">
    <source>
        <dbReference type="EMBL" id="QBF82818.1"/>
    </source>
</evidence>
<dbReference type="Proteomes" id="UP000291106">
    <property type="component" value="Chromosome"/>
</dbReference>
<dbReference type="EMBL" id="CP036200">
    <property type="protein sequence ID" value="QBF82818.1"/>
    <property type="molecule type" value="Genomic_DNA"/>
</dbReference>